<reference evidence="3 4" key="1">
    <citation type="submission" date="2018-08" db="EMBL/GenBank/DDBJ databases">
        <title>A genome reference for cultivated species of the human gut microbiota.</title>
        <authorList>
            <person name="Zou Y."/>
            <person name="Xue W."/>
            <person name="Luo G."/>
        </authorList>
    </citation>
    <scope>NUCLEOTIDE SEQUENCE [LARGE SCALE GENOMIC DNA]</scope>
    <source>
        <strain evidence="3 4">TF10-3AC</strain>
    </source>
</reference>
<evidence type="ECO:0000256" key="1">
    <source>
        <dbReference type="ARBA" id="ARBA00006096"/>
    </source>
</evidence>
<accession>A0A3E4MPI3</accession>
<dbReference type="PANTHER" id="PTHR30023">
    <property type="entry name" value="D-ALANYL-D-ALANINE CARBOXYPEPTIDASE"/>
    <property type="match status" value="1"/>
</dbReference>
<protein>
    <submittedName>
        <fullName evidence="3">D-alanyl-D-alanine carboxypeptidase/D-alanyl-D-alanine-endopeptidase</fullName>
        <ecNumber evidence="3">3.4.16.4</ecNumber>
    </submittedName>
</protein>
<dbReference type="AlphaFoldDB" id="A0A3E4MPI3"/>
<keyword evidence="2 3" id="KW-0378">Hydrolase</keyword>
<dbReference type="SUPFAM" id="SSF56601">
    <property type="entry name" value="beta-lactamase/transpeptidase-like"/>
    <property type="match status" value="1"/>
</dbReference>
<proteinExistence type="inferred from homology"/>
<dbReference type="Gene3D" id="3.40.710.10">
    <property type="entry name" value="DD-peptidase/beta-lactamase superfamily"/>
    <property type="match status" value="2"/>
</dbReference>
<dbReference type="GO" id="GO:0006508">
    <property type="term" value="P:proteolysis"/>
    <property type="evidence" value="ECO:0007669"/>
    <property type="project" value="InterPro"/>
</dbReference>
<dbReference type="PRINTS" id="PR00922">
    <property type="entry name" value="DADACBPTASE3"/>
</dbReference>
<dbReference type="Pfam" id="PF02113">
    <property type="entry name" value="Peptidase_S13"/>
    <property type="match status" value="1"/>
</dbReference>
<dbReference type="InterPro" id="IPR012338">
    <property type="entry name" value="Beta-lactam/transpept-like"/>
</dbReference>
<gene>
    <name evidence="3" type="primary">dacB</name>
    <name evidence="3" type="ORF">DXD04_14935</name>
</gene>
<dbReference type="InterPro" id="IPR000667">
    <property type="entry name" value="Peptidase_S13"/>
</dbReference>
<dbReference type="EMBL" id="QSQT01000039">
    <property type="protein sequence ID" value="RGK51651.1"/>
    <property type="molecule type" value="Genomic_DNA"/>
</dbReference>
<dbReference type="PANTHER" id="PTHR30023:SF0">
    <property type="entry name" value="PENICILLIN-SENSITIVE CARBOXYPEPTIDASE A"/>
    <property type="match status" value="1"/>
</dbReference>
<keyword evidence="4" id="KW-1185">Reference proteome</keyword>
<comment type="caution">
    <text evidence="3">The sequence shown here is derived from an EMBL/GenBank/DDBJ whole genome shotgun (WGS) entry which is preliminary data.</text>
</comment>
<keyword evidence="3" id="KW-0645">Protease</keyword>
<dbReference type="EC" id="3.4.16.4" evidence="3"/>
<comment type="similarity">
    <text evidence="1">Belongs to the peptidase S13 family.</text>
</comment>
<keyword evidence="3" id="KW-0121">Carboxypeptidase</keyword>
<dbReference type="GO" id="GO:0000270">
    <property type="term" value="P:peptidoglycan metabolic process"/>
    <property type="evidence" value="ECO:0007669"/>
    <property type="project" value="TreeGrafter"/>
</dbReference>
<dbReference type="NCBIfam" id="TIGR00666">
    <property type="entry name" value="PBP4"/>
    <property type="match status" value="1"/>
</dbReference>
<dbReference type="RefSeq" id="WP_117673986.1">
    <property type="nucleotide sequence ID" value="NZ_CABOGR010000039.1"/>
</dbReference>
<evidence type="ECO:0000256" key="2">
    <source>
        <dbReference type="ARBA" id="ARBA00022801"/>
    </source>
</evidence>
<sequence length="471" mass="52798">MKRISGVLFFLFLWAGFLHAQTLLTNELNKLISSDPLLKTSEVGIVVHDLTAGKELYSYQADKLYRPASIEKVVTAVTALDVLGKDFQFQTTLSYDGVVEKGILKGNLYVKGGFDPEFMELDMDFLVRAVKEAGIQAISGKLVGDVSLMDSIYWGEGWSWDDTPEAFQPYLSPLMLNRGCVDIKVSPAAKGKAGTVEITPESDYYQLNNRSISLHPEAGKLKITRDWLTNGNTIDVSGCVSSVRKRTLNLYDSKRFFMDTFCYKLNKEWLSVSKDSIFFLTAPDSTQWIYTCRRPVEEVLKRALKESDNLSAEALFRQLGQMNGKHTSHISFGDCQVVIGRFMRNAIGHDPKEYRIVDGSGVSLYNYVSPRLILAYLNYAYRHPSVFQTFYDCLPVAGVDGTLQGRMRTGKAFRNVRAKTGTVTGISSLAGYLTSVNGHKISFVIINQNVLKARQARKLQDKICELLIQLN</sequence>
<dbReference type="GO" id="GO:0009002">
    <property type="term" value="F:serine-type D-Ala-D-Ala carboxypeptidase activity"/>
    <property type="evidence" value="ECO:0007669"/>
    <property type="project" value="UniProtKB-EC"/>
</dbReference>
<name>A0A3E4MPI3_9BACT</name>
<evidence type="ECO:0000313" key="4">
    <source>
        <dbReference type="Proteomes" id="UP000260862"/>
    </source>
</evidence>
<evidence type="ECO:0000313" key="3">
    <source>
        <dbReference type="EMBL" id="RGK51651.1"/>
    </source>
</evidence>
<dbReference type="Proteomes" id="UP000260862">
    <property type="component" value="Unassembled WGS sequence"/>
</dbReference>
<organism evidence="3 4">
    <name type="scientific">Phocaeicola plebeius</name>
    <dbReference type="NCBI Taxonomy" id="310297"/>
    <lineage>
        <taxon>Bacteria</taxon>
        <taxon>Pseudomonadati</taxon>
        <taxon>Bacteroidota</taxon>
        <taxon>Bacteroidia</taxon>
        <taxon>Bacteroidales</taxon>
        <taxon>Bacteroidaceae</taxon>
        <taxon>Phocaeicola</taxon>
    </lineage>
</organism>
<dbReference type="Gene3D" id="3.50.80.20">
    <property type="entry name" value="D-Ala-D-Ala carboxypeptidase C, peptidase S13"/>
    <property type="match status" value="1"/>
</dbReference>